<dbReference type="GO" id="GO:0003735">
    <property type="term" value="F:structural constituent of ribosome"/>
    <property type="evidence" value="ECO:0007669"/>
    <property type="project" value="InterPro"/>
</dbReference>
<gene>
    <name evidence="3" type="primary">rpsF</name>
    <name evidence="4" type="ORF">A2261_01795</name>
</gene>
<keyword evidence="3" id="KW-0699">rRNA-binding</keyword>
<keyword evidence="3" id="KW-0694">RNA-binding</keyword>
<dbReference type="CDD" id="cd00473">
    <property type="entry name" value="bS6"/>
    <property type="match status" value="1"/>
</dbReference>
<proteinExistence type="inferred from homology"/>
<dbReference type="GO" id="GO:0005840">
    <property type="term" value="C:ribosome"/>
    <property type="evidence" value="ECO:0007669"/>
    <property type="project" value="UniProtKB-KW"/>
</dbReference>
<dbReference type="SUPFAM" id="SSF54995">
    <property type="entry name" value="Ribosomal protein S6"/>
    <property type="match status" value="1"/>
</dbReference>
<organism evidence="4 5">
    <name type="scientific">Candidatus Magasanikbacteria bacterium RIFOXYA2_FULL_44_8</name>
    <dbReference type="NCBI Taxonomy" id="1798696"/>
    <lineage>
        <taxon>Bacteria</taxon>
        <taxon>Candidatus Magasanikiibacteriota</taxon>
    </lineage>
</organism>
<keyword evidence="3" id="KW-0687">Ribonucleoprotein</keyword>
<evidence type="ECO:0000313" key="5">
    <source>
        <dbReference type="Proteomes" id="UP000177803"/>
    </source>
</evidence>
<dbReference type="HAMAP" id="MF_00360">
    <property type="entry name" value="Ribosomal_bS6"/>
    <property type="match status" value="1"/>
</dbReference>
<accession>A0A1F6NKY3</accession>
<dbReference type="GO" id="GO:0006412">
    <property type="term" value="P:translation"/>
    <property type="evidence" value="ECO:0007669"/>
    <property type="project" value="UniProtKB-UniRule"/>
</dbReference>
<dbReference type="InterPro" id="IPR035980">
    <property type="entry name" value="Ribosomal_bS6_sf"/>
</dbReference>
<sequence>MSKKYELLLVLPGTLDENAAAVRCEEIVSLVKESASDVEMNVLGKSRLAYPVKQIRYGYFYTIVFSAETDGLKVIKTKLELMRDLLRAMLSVFKTNLTATQRIAYATNELGITTMAPQAEESVVEKKVVMDKQVDLAEIDKKLDEILDGNVIPGV</sequence>
<comment type="function">
    <text evidence="3">Binds together with bS18 to 16S ribosomal RNA.</text>
</comment>
<dbReference type="InterPro" id="IPR014717">
    <property type="entry name" value="Transl_elong_EF1B/ribsomal_bS6"/>
</dbReference>
<evidence type="ECO:0000256" key="2">
    <source>
        <dbReference type="ARBA" id="ARBA00035294"/>
    </source>
</evidence>
<dbReference type="Gene3D" id="3.30.70.60">
    <property type="match status" value="1"/>
</dbReference>
<evidence type="ECO:0000256" key="1">
    <source>
        <dbReference type="ARBA" id="ARBA00009512"/>
    </source>
</evidence>
<keyword evidence="3 4" id="KW-0689">Ribosomal protein</keyword>
<dbReference type="GO" id="GO:0019843">
    <property type="term" value="F:rRNA binding"/>
    <property type="evidence" value="ECO:0007669"/>
    <property type="project" value="UniProtKB-UniRule"/>
</dbReference>
<evidence type="ECO:0000313" key="4">
    <source>
        <dbReference type="EMBL" id="OGH84508.1"/>
    </source>
</evidence>
<comment type="caution">
    <text evidence="4">The sequence shown here is derived from an EMBL/GenBank/DDBJ whole genome shotgun (WGS) entry which is preliminary data.</text>
</comment>
<protein>
    <recommendedName>
        <fullName evidence="2 3">Small ribosomal subunit protein bS6</fullName>
    </recommendedName>
</protein>
<comment type="similarity">
    <text evidence="1 3">Belongs to the bacterial ribosomal protein bS6 family.</text>
</comment>
<dbReference type="Proteomes" id="UP000177803">
    <property type="component" value="Unassembled WGS sequence"/>
</dbReference>
<evidence type="ECO:0000256" key="3">
    <source>
        <dbReference type="HAMAP-Rule" id="MF_00360"/>
    </source>
</evidence>
<dbReference type="Pfam" id="PF01250">
    <property type="entry name" value="Ribosomal_S6"/>
    <property type="match status" value="1"/>
</dbReference>
<dbReference type="GO" id="GO:1990904">
    <property type="term" value="C:ribonucleoprotein complex"/>
    <property type="evidence" value="ECO:0007669"/>
    <property type="project" value="UniProtKB-KW"/>
</dbReference>
<reference evidence="4 5" key="1">
    <citation type="journal article" date="2016" name="Nat. Commun.">
        <title>Thousands of microbial genomes shed light on interconnected biogeochemical processes in an aquifer system.</title>
        <authorList>
            <person name="Anantharaman K."/>
            <person name="Brown C.T."/>
            <person name="Hug L.A."/>
            <person name="Sharon I."/>
            <person name="Castelle C.J."/>
            <person name="Probst A.J."/>
            <person name="Thomas B.C."/>
            <person name="Singh A."/>
            <person name="Wilkins M.J."/>
            <person name="Karaoz U."/>
            <person name="Brodie E.L."/>
            <person name="Williams K.H."/>
            <person name="Hubbard S.S."/>
            <person name="Banfield J.F."/>
        </authorList>
    </citation>
    <scope>NUCLEOTIDE SEQUENCE [LARGE SCALE GENOMIC DNA]</scope>
</reference>
<dbReference type="AlphaFoldDB" id="A0A1F6NKY3"/>
<dbReference type="InterPro" id="IPR020814">
    <property type="entry name" value="Ribosomal_S6_plastid/chlpt"/>
</dbReference>
<dbReference type="InterPro" id="IPR000529">
    <property type="entry name" value="Ribosomal_bS6"/>
</dbReference>
<dbReference type="EMBL" id="MFQR01000016">
    <property type="protein sequence ID" value="OGH84508.1"/>
    <property type="molecule type" value="Genomic_DNA"/>
</dbReference>
<dbReference type="NCBIfam" id="TIGR00166">
    <property type="entry name" value="S6"/>
    <property type="match status" value="1"/>
</dbReference>
<name>A0A1F6NKY3_9BACT</name>